<keyword evidence="3" id="KW-1185">Reference proteome</keyword>
<dbReference type="EMBL" id="BMPI01000028">
    <property type="protein sequence ID" value="GGM45930.1"/>
    <property type="molecule type" value="Genomic_DNA"/>
</dbReference>
<comment type="caution">
    <text evidence="2">The sequence shown here is derived from an EMBL/GenBank/DDBJ whole genome shotgun (WGS) entry which is preliminary data.</text>
</comment>
<evidence type="ECO:0000313" key="3">
    <source>
        <dbReference type="Proteomes" id="UP000642070"/>
    </source>
</evidence>
<gene>
    <name evidence="2" type="ORF">GCM10007977_054580</name>
</gene>
<dbReference type="SUPFAM" id="SSF50814">
    <property type="entry name" value="Lipocalins"/>
    <property type="match status" value="1"/>
</dbReference>
<sequence>MPIIQAHLGEWEGEYIHVDADGQIIDRHASHLLCTAPDDGTYDVRQVNTYTWDDGRQAQFEFSGVTRDGICYFDNDRIKGEMSQIDELVIILTWSYKDDMSNYLYELIQLSRDGKRKFRTWHWMDNDRIVKRTLIRETKKS</sequence>
<evidence type="ECO:0000259" key="1">
    <source>
        <dbReference type="Pfam" id="PF12204"/>
    </source>
</evidence>
<accession>A0A917WZS9</accession>
<reference evidence="2" key="2">
    <citation type="submission" date="2020-09" db="EMBL/GenBank/DDBJ databases">
        <authorList>
            <person name="Sun Q."/>
            <person name="Ohkuma M."/>
        </authorList>
    </citation>
    <scope>NUCLEOTIDE SEQUENCE</scope>
    <source>
        <strain evidence="2">JCM 19831</strain>
    </source>
</reference>
<evidence type="ECO:0000313" key="2">
    <source>
        <dbReference type="EMBL" id="GGM45930.1"/>
    </source>
</evidence>
<dbReference type="RefSeq" id="WP_190252796.1">
    <property type="nucleotide sequence ID" value="NZ_BMPI01000028.1"/>
</dbReference>
<dbReference type="Pfam" id="PF12204">
    <property type="entry name" value="DUF3598_N"/>
    <property type="match status" value="1"/>
</dbReference>
<name>A0A917WZS9_9ACTN</name>
<dbReference type="InterPro" id="IPR022017">
    <property type="entry name" value="BFA1-like_DUF3598"/>
</dbReference>
<dbReference type="Gene3D" id="2.40.128.20">
    <property type="match status" value="1"/>
</dbReference>
<dbReference type="AlphaFoldDB" id="A0A917WZS9"/>
<feature type="domain" description="DUF3598" evidence="1">
    <location>
        <begin position="6"/>
        <end position="140"/>
    </location>
</feature>
<dbReference type="InterPro" id="IPR012674">
    <property type="entry name" value="Calycin"/>
</dbReference>
<organism evidence="2 3">
    <name type="scientific">Dactylosporangium sucinum</name>
    <dbReference type="NCBI Taxonomy" id="1424081"/>
    <lineage>
        <taxon>Bacteria</taxon>
        <taxon>Bacillati</taxon>
        <taxon>Actinomycetota</taxon>
        <taxon>Actinomycetes</taxon>
        <taxon>Micromonosporales</taxon>
        <taxon>Micromonosporaceae</taxon>
        <taxon>Dactylosporangium</taxon>
    </lineage>
</organism>
<protein>
    <recommendedName>
        <fullName evidence="1">DUF3598 domain-containing protein</fullName>
    </recommendedName>
</protein>
<proteinExistence type="predicted"/>
<dbReference type="Proteomes" id="UP000642070">
    <property type="component" value="Unassembled WGS sequence"/>
</dbReference>
<reference evidence="2" key="1">
    <citation type="journal article" date="2014" name="Int. J. Syst. Evol. Microbiol.">
        <title>Complete genome sequence of Corynebacterium casei LMG S-19264T (=DSM 44701T), isolated from a smear-ripened cheese.</title>
        <authorList>
            <consortium name="US DOE Joint Genome Institute (JGI-PGF)"/>
            <person name="Walter F."/>
            <person name="Albersmeier A."/>
            <person name="Kalinowski J."/>
            <person name="Ruckert C."/>
        </authorList>
    </citation>
    <scope>NUCLEOTIDE SEQUENCE</scope>
    <source>
        <strain evidence="2">JCM 19831</strain>
    </source>
</reference>